<dbReference type="NCBIfam" id="TIGR01981">
    <property type="entry name" value="sufD"/>
    <property type="match status" value="1"/>
</dbReference>
<dbReference type="EMBL" id="CP107006">
    <property type="protein sequence ID" value="UYQ94632.1"/>
    <property type="molecule type" value="Genomic_DNA"/>
</dbReference>
<organism evidence="4 5">
    <name type="scientific">Chitinophaga horti</name>
    <dbReference type="NCBI Taxonomy" id="2920382"/>
    <lineage>
        <taxon>Bacteria</taxon>
        <taxon>Pseudomonadati</taxon>
        <taxon>Bacteroidota</taxon>
        <taxon>Chitinophagia</taxon>
        <taxon>Chitinophagales</taxon>
        <taxon>Chitinophagaceae</taxon>
        <taxon>Chitinophaga</taxon>
    </lineage>
</organism>
<accession>A0ABY6J4T3</accession>
<dbReference type="InterPro" id="IPR055346">
    <property type="entry name" value="Fe-S_cluster_assembly_SufBD"/>
</dbReference>
<evidence type="ECO:0000313" key="5">
    <source>
        <dbReference type="Proteomes" id="UP001162741"/>
    </source>
</evidence>
<name>A0ABY6J4T3_9BACT</name>
<reference evidence="4" key="1">
    <citation type="submission" date="2022-10" db="EMBL/GenBank/DDBJ databases">
        <title>Chitinophaga sp. nov., isolated from soil.</title>
        <authorList>
            <person name="Jeon C.O."/>
        </authorList>
    </citation>
    <scope>NUCLEOTIDE SEQUENCE</scope>
    <source>
        <strain evidence="4">R8</strain>
    </source>
</reference>
<dbReference type="InterPro" id="IPR000825">
    <property type="entry name" value="SUF_FeS_clus_asmbl_SufBD_core"/>
</dbReference>
<dbReference type="PANTHER" id="PTHR43575">
    <property type="entry name" value="PROTEIN ABCI7, CHLOROPLASTIC"/>
    <property type="match status" value="1"/>
</dbReference>
<dbReference type="RefSeq" id="WP_264282500.1">
    <property type="nucleotide sequence ID" value="NZ_CP107006.1"/>
</dbReference>
<comment type="similarity">
    <text evidence="1">Belongs to the iron-sulfur cluster assembly SufBD family.</text>
</comment>
<sequence length="442" mass="49646">MTTQVQNIPLYESLSKSFDGFISQRGQQETADLIERRKSAFGRFQSMGFPTTQLEEWKYTNLLPFLKDQFETDCTKLYESADGLSLPEEAIIQGLDAYRLVLLNGQLIPSLSSLPPATEMLISRLSEARNEAAYTQYFSTNEILEKQHFGNLNTAMFSDGLFFEVKAKAVVEKPLHIIHLYHTSHNAFLQPRHLWVGRKGSMATLIESAVCLDTKATLLLNSVTEVVTEATANLTHYHVQSGGKNARLINNVVIRQERDSVYSNYTLTISDADLVRNNLQVRHEGEHLETNLFGLYLVNGSQLVDNHTLMDHRIPNCNSNEHYKGVLSGKGTGVFNGKVYVHVDAQKTNAFQQNNNLLLSDTATVYSKPQLEIFADDVKCSHGMTVGQFDEESMFYLRSRGIGEAAARTMLVHAFAFDITEKIKIPALRAHVDELIASHLPE</sequence>
<protein>
    <submittedName>
        <fullName evidence="4">Fe-S cluster assembly protein SufD</fullName>
    </submittedName>
</protein>
<feature type="domain" description="SUF system FeS cluster assembly SufBD core" evidence="2">
    <location>
        <begin position="183"/>
        <end position="415"/>
    </location>
</feature>
<proteinExistence type="inferred from homology"/>
<evidence type="ECO:0000259" key="3">
    <source>
        <dbReference type="Pfam" id="PF19295"/>
    </source>
</evidence>
<gene>
    <name evidence="4" type="primary">sufD</name>
    <name evidence="4" type="ORF">MKQ68_05945</name>
</gene>
<dbReference type="Proteomes" id="UP001162741">
    <property type="component" value="Chromosome"/>
</dbReference>
<dbReference type="InterPro" id="IPR011542">
    <property type="entry name" value="SUF_FeS_clus_asmbl_SufD"/>
</dbReference>
<dbReference type="Pfam" id="PF01458">
    <property type="entry name" value="SUFBD_core"/>
    <property type="match status" value="1"/>
</dbReference>
<feature type="domain" description="SUF system FeS cluster assembly SufBD N-terminal" evidence="3">
    <location>
        <begin position="28"/>
        <end position="177"/>
    </location>
</feature>
<keyword evidence="5" id="KW-1185">Reference proteome</keyword>
<dbReference type="SUPFAM" id="SSF101960">
    <property type="entry name" value="Stabilizer of iron transporter SufD"/>
    <property type="match status" value="1"/>
</dbReference>
<evidence type="ECO:0000256" key="1">
    <source>
        <dbReference type="ARBA" id="ARBA00043967"/>
    </source>
</evidence>
<dbReference type="Pfam" id="PF19295">
    <property type="entry name" value="SufBD_N"/>
    <property type="match status" value="1"/>
</dbReference>
<dbReference type="InterPro" id="IPR045595">
    <property type="entry name" value="SufBD_N"/>
</dbReference>
<dbReference type="InterPro" id="IPR037284">
    <property type="entry name" value="SUF_FeS_clus_asmbl_SufBD_sf"/>
</dbReference>
<evidence type="ECO:0000259" key="2">
    <source>
        <dbReference type="Pfam" id="PF01458"/>
    </source>
</evidence>
<evidence type="ECO:0000313" key="4">
    <source>
        <dbReference type="EMBL" id="UYQ94632.1"/>
    </source>
</evidence>
<dbReference type="PANTHER" id="PTHR43575:SF1">
    <property type="entry name" value="PROTEIN ABCI7, CHLOROPLASTIC"/>
    <property type="match status" value="1"/>
</dbReference>